<proteinExistence type="inferred from homology"/>
<dbReference type="EMBL" id="DF967972">
    <property type="protein sequence ID" value="GAP14728.1"/>
    <property type="molecule type" value="Genomic_DNA"/>
</dbReference>
<accession>A0A0S7BK65</accession>
<dbReference type="InterPro" id="IPR002068">
    <property type="entry name" value="A-crystallin/Hsp20_dom"/>
</dbReference>
<evidence type="ECO:0000313" key="4">
    <source>
        <dbReference type="EMBL" id="GAP14728.1"/>
    </source>
</evidence>
<protein>
    <submittedName>
        <fullName evidence="4">Molecular chaperone</fullName>
    </submittedName>
</protein>
<dbReference type="PROSITE" id="PS01031">
    <property type="entry name" value="SHSP"/>
    <property type="match status" value="1"/>
</dbReference>
<organism evidence="4">
    <name type="scientific">Longilinea arvoryzae</name>
    <dbReference type="NCBI Taxonomy" id="360412"/>
    <lineage>
        <taxon>Bacteria</taxon>
        <taxon>Bacillati</taxon>
        <taxon>Chloroflexota</taxon>
        <taxon>Anaerolineae</taxon>
        <taxon>Anaerolineales</taxon>
        <taxon>Anaerolineaceae</taxon>
        <taxon>Longilinea</taxon>
    </lineage>
</organism>
<reference evidence="4" key="1">
    <citation type="submission" date="2015-07" db="EMBL/GenBank/DDBJ databases">
        <title>Draft Genome Sequences of Anaerolinea thermolimosa IMO-1, Bellilinea caldifistulae GOMI-1, Leptolinea tardivitalis YMTK-2, Levilinea saccharolytica KIBI-1,Longilinea arvoryzae KOME-1, Previously Described as Members of the Anaerolineaceae (Chloroflexi).</title>
        <authorList>
            <person name="Sekiguchi Y."/>
            <person name="Ohashi A."/>
            <person name="Matsuura N."/>
            <person name="Tourlousse M.D."/>
        </authorList>
    </citation>
    <scope>NUCLEOTIDE SEQUENCE [LARGE SCALE GENOMIC DNA]</scope>
    <source>
        <strain evidence="4">KOME-1</strain>
    </source>
</reference>
<comment type="similarity">
    <text evidence="1 2">Belongs to the small heat shock protein (HSP20) family.</text>
</comment>
<dbReference type="Gene3D" id="2.60.40.790">
    <property type="match status" value="1"/>
</dbReference>
<dbReference type="InterPro" id="IPR008978">
    <property type="entry name" value="HSP20-like_chaperone"/>
</dbReference>
<name>A0A0S7BK65_9CHLR</name>
<sequence>MIIVRFNPNPYRQNSGSVDRHTFFSSPGSNWSLSTSSHIWRPPTDVYENEERFVIRIEIAGMRESDFQINISENVLSISGVRNDSAEERRAYHQMEIHYGEFLTEFVFTAPIDLDKVTAEYQNGLLYVYVPKTQPKQIAIT</sequence>
<dbReference type="STRING" id="360412.LARV_02503"/>
<evidence type="ECO:0000313" key="5">
    <source>
        <dbReference type="Proteomes" id="UP000055060"/>
    </source>
</evidence>
<dbReference type="RefSeq" id="WP_075073963.1">
    <property type="nucleotide sequence ID" value="NZ_DF967972.1"/>
</dbReference>
<evidence type="ECO:0000256" key="1">
    <source>
        <dbReference type="PROSITE-ProRule" id="PRU00285"/>
    </source>
</evidence>
<dbReference type="AlphaFoldDB" id="A0A0S7BK65"/>
<gene>
    <name evidence="4" type="ORF">LARV_02503</name>
</gene>
<keyword evidence="5" id="KW-1185">Reference proteome</keyword>
<dbReference type="CDD" id="cd06464">
    <property type="entry name" value="ACD_sHsps-like"/>
    <property type="match status" value="1"/>
</dbReference>
<dbReference type="OrthoDB" id="162940at2"/>
<evidence type="ECO:0000259" key="3">
    <source>
        <dbReference type="PROSITE" id="PS01031"/>
    </source>
</evidence>
<dbReference type="PANTHER" id="PTHR11527">
    <property type="entry name" value="HEAT-SHOCK PROTEIN 20 FAMILY MEMBER"/>
    <property type="match status" value="1"/>
</dbReference>
<dbReference type="Pfam" id="PF00011">
    <property type="entry name" value="HSP20"/>
    <property type="match status" value="1"/>
</dbReference>
<dbReference type="Proteomes" id="UP000055060">
    <property type="component" value="Unassembled WGS sequence"/>
</dbReference>
<dbReference type="InterPro" id="IPR031107">
    <property type="entry name" value="Small_HSP"/>
</dbReference>
<feature type="domain" description="SHSP" evidence="3">
    <location>
        <begin position="35"/>
        <end position="141"/>
    </location>
</feature>
<dbReference type="SUPFAM" id="SSF49764">
    <property type="entry name" value="HSP20-like chaperones"/>
    <property type="match status" value="1"/>
</dbReference>
<evidence type="ECO:0000256" key="2">
    <source>
        <dbReference type="RuleBase" id="RU003616"/>
    </source>
</evidence>